<dbReference type="NCBIfam" id="TIGR00762">
    <property type="entry name" value="DegV"/>
    <property type="match status" value="1"/>
</dbReference>
<protein>
    <submittedName>
        <fullName evidence="2">EDD domain protein, DegV family</fullName>
    </submittedName>
</protein>
<evidence type="ECO:0000313" key="3">
    <source>
        <dbReference type="Proteomes" id="UP000198558"/>
    </source>
</evidence>
<organism evidence="2 3">
    <name type="scientific">Thomasclavelia cocleata</name>
    <dbReference type="NCBI Taxonomy" id="69824"/>
    <lineage>
        <taxon>Bacteria</taxon>
        <taxon>Bacillati</taxon>
        <taxon>Bacillota</taxon>
        <taxon>Erysipelotrichia</taxon>
        <taxon>Erysipelotrichales</taxon>
        <taxon>Coprobacillaceae</taxon>
        <taxon>Thomasclavelia</taxon>
    </lineage>
</organism>
<evidence type="ECO:0000313" key="2">
    <source>
        <dbReference type="EMBL" id="SET34561.1"/>
    </source>
</evidence>
<dbReference type="EMBL" id="FOIN01000007">
    <property type="protein sequence ID" value="SET34561.1"/>
    <property type="molecule type" value="Genomic_DNA"/>
</dbReference>
<name>A0A1I0DQ83_9FIRM</name>
<dbReference type="PANTHER" id="PTHR33434:SF2">
    <property type="entry name" value="FATTY ACID-BINDING PROTEIN TM_1468"/>
    <property type="match status" value="1"/>
</dbReference>
<dbReference type="InterPro" id="IPR050270">
    <property type="entry name" value="DegV_domain_contain"/>
</dbReference>
<dbReference type="Pfam" id="PF02645">
    <property type="entry name" value="DegV"/>
    <property type="match status" value="1"/>
</dbReference>
<dbReference type="RefSeq" id="WP_092353002.1">
    <property type="nucleotide sequence ID" value="NZ_FOIN01000007.1"/>
</dbReference>
<sequence length="285" mass="32286">MKNYLIVTDTTSAMNSIQAKEYGVELVSLSVLIDRIEYKDQLDITTDQLYQKLKEDYVPTTSQPNTGYLEELVEKWKSKKYDAIIVITCSSDLSGTWSGFNLVKNQLEMNNMYIYDSRQVGAPVMDMAITAKNMADRGYDVNDIFTMLEMKTKNSFSFLVPKDFKQLVRGGRLSPVAAKMASILKVRALLYLKEDGSCVDKYAMSRTETKINKTIIDKFKEDGVNRKDYTLYISHGDNENSAINVKNIFEETFPGIDIIINKLPAVLTCHGGLGCIAVHYVHKME</sequence>
<dbReference type="InterPro" id="IPR003797">
    <property type="entry name" value="DegV"/>
</dbReference>
<dbReference type="AlphaFoldDB" id="A0A1I0DQ83"/>
<dbReference type="InterPro" id="IPR043168">
    <property type="entry name" value="DegV_C"/>
</dbReference>
<dbReference type="OrthoDB" id="1638652at2"/>
<gene>
    <name evidence="2" type="ORF">SAMN04489758_10727</name>
</gene>
<keyword evidence="1" id="KW-0446">Lipid-binding</keyword>
<dbReference type="Gene3D" id="3.30.1180.10">
    <property type="match status" value="1"/>
</dbReference>
<proteinExistence type="predicted"/>
<dbReference type="GeneID" id="78287962"/>
<accession>A0A1I0DQ83</accession>
<dbReference type="SUPFAM" id="SSF82549">
    <property type="entry name" value="DAK1/DegV-like"/>
    <property type="match status" value="1"/>
</dbReference>
<evidence type="ECO:0000256" key="1">
    <source>
        <dbReference type="ARBA" id="ARBA00023121"/>
    </source>
</evidence>
<reference evidence="3" key="1">
    <citation type="submission" date="2016-10" db="EMBL/GenBank/DDBJ databases">
        <authorList>
            <person name="Varghese N."/>
            <person name="Submissions S."/>
        </authorList>
    </citation>
    <scope>NUCLEOTIDE SEQUENCE [LARGE SCALE GENOMIC DNA]</scope>
    <source>
        <strain evidence="3">DSM 1551</strain>
    </source>
</reference>
<dbReference type="Proteomes" id="UP000198558">
    <property type="component" value="Unassembled WGS sequence"/>
</dbReference>
<dbReference type="Gene3D" id="3.40.50.10170">
    <property type="match status" value="1"/>
</dbReference>
<dbReference type="GO" id="GO:0008289">
    <property type="term" value="F:lipid binding"/>
    <property type="evidence" value="ECO:0007669"/>
    <property type="project" value="UniProtKB-KW"/>
</dbReference>
<dbReference type="PANTHER" id="PTHR33434">
    <property type="entry name" value="DEGV DOMAIN-CONTAINING PROTEIN DR_1986-RELATED"/>
    <property type="match status" value="1"/>
</dbReference>
<keyword evidence="3" id="KW-1185">Reference proteome</keyword>
<dbReference type="PROSITE" id="PS51482">
    <property type="entry name" value="DEGV"/>
    <property type="match status" value="1"/>
</dbReference>